<keyword evidence="4 7" id="KW-0500">Molybdenum</keyword>
<feature type="domain" description="MoaB/Mog" evidence="8">
    <location>
        <begin position="203"/>
        <end position="361"/>
    </location>
</feature>
<dbReference type="EC" id="2.10.1.1" evidence="7"/>
<comment type="catalytic activity">
    <reaction evidence="6">
        <text>adenylyl-molybdopterin + molybdate = Mo-molybdopterin + AMP + H(+)</text>
        <dbReference type="Rhea" id="RHEA:35047"/>
        <dbReference type="ChEBI" id="CHEBI:15378"/>
        <dbReference type="ChEBI" id="CHEBI:36264"/>
        <dbReference type="ChEBI" id="CHEBI:62727"/>
        <dbReference type="ChEBI" id="CHEBI:71302"/>
        <dbReference type="ChEBI" id="CHEBI:456215"/>
        <dbReference type="EC" id="2.10.1.1"/>
    </reaction>
</comment>
<dbReference type="InterPro" id="IPR005111">
    <property type="entry name" value="MoeA_C_domain_IV"/>
</dbReference>
<evidence type="ECO:0000256" key="7">
    <source>
        <dbReference type="RuleBase" id="RU365090"/>
    </source>
</evidence>
<comment type="cofactor">
    <cofactor evidence="7">
        <name>Mg(2+)</name>
        <dbReference type="ChEBI" id="CHEBI:18420"/>
    </cofactor>
</comment>
<name>A0ABN2WK91_9MICO</name>
<keyword evidence="10" id="KW-1185">Reference proteome</keyword>
<dbReference type="Gene3D" id="2.170.190.11">
    <property type="entry name" value="Molybdopterin biosynthesis moea protein, domain 3"/>
    <property type="match status" value="1"/>
</dbReference>
<dbReference type="InterPro" id="IPR005110">
    <property type="entry name" value="MoeA_linker/N"/>
</dbReference>
<dbReference type="SUPFAM" id="SSF63882">
    <property type="entry name" value="MoeA N-terminal region -like"/>
    <property type="match status" value="1"/>
</dbReference>
<dbReference type="SMART" id="SM00852">
    <property type="entry name" value="MoCF_biosynth"/>
    <property type="match status" value="1"/>
</dbReference>
<dbReference type="CDD" id="cd00887">
    <property type="entry name" value="MoeA"/>
    <property type="match status" value="1"/>
</dbReference>
<keyword evidence="7" id="KW-0808">Transferase</keyword>
<dbReference type="Gene3D" id="3.90.105.10">
    <property type="entry name" value="Molybdopterin biosynthesis moea protein, domain 2"/>
    <property type="match status" value="1"/>
</dbReference>
<dbReference type="PANTHER" id="PTHR10192:SF5">
    <property type="entry name" value="GEPHYRIN"/>
    <property type="match status" value="1"/>
</dbReference>
<evidence type="ECO:0000256" key="6">
    <source>
        <dbReference type="ARBA" id="ARBA00047317"/>
    </source>
</evidence>
<dbReference type="Gene3D" id="3.40.980.10">
    <property type="entry name" value="MoaB/Mog-like domain"/>
    <property type="match status" value="1"/>
</dbReference>
<evidence type="ECO:0000256" key="2">
    <source>
        <dbReference type="ARBA" id="ARBA00005046"/>
    </source>
</evidence>
<dbReference type="InterPro" id="IPR001453">
    <property type="entry name" value="MoaB/Mog_dom"/>
</dbReference>
<comment type="pathway">
    <text evidence="2 7">Cofactor biosynthesis; molybdopterin biosynthesis.</text>
</comment>
<keyword evidence="7" id="KW-0460">Magnesium</keyword>
<keyword evidence="5 7" id="KW-0501">Molybdenum cofactor biosynthesis</keyword>
<dbReference type="Pfam" id="PF00994">
    <property type="entry name" value="MoCF_biosynth"/>
    <property type="match status" value="1"/>
</dbReference>
<evidence type="ECO:0000256" key="4">
    <source>
        <dbReference type="ARBA" id="ARBA00022505"/>
    </source>
</evidence>
<evidence type="ECO:0000256" key="1">
    <source>
        <dbReference type="ARBA" id="ARBA00002901"/>
    </source>
</evidence>
<keyword evidence="7" id="KW-0479">Metal-binding</keyword>
<dbReference type="InterPro" id="IPR036425">
    <property type="entry name" value="MoaB/Mog-like_dom_sf"/>
</dbReference>
<gene>
    <name evidence="9" type="ORF">GCM10009823_13220</name>
</gene>
<dbReference type="NCBIfam" id="NF045515">
    <property type="entry name" value="Glp_gephyrin"/>
    <property type="match status" value="1"/>
</dbReference>
<dbReference type="PANTHER" id="PTHR10192">
    <property type="entry name" value="MOLYBDOPTERIN BIOSYNTHESIS PROTEIN"/>
    <property type="match status" value="1"/>
</dbReference>
<evidence type="ECO:0000256" key="5">
    <source>
        <dbReference type="ARBA" id="ARBA00023150"/>
    </source>
</evidence>
<evidence type="ECO:0000259" key="8">
    <source>
        <dbReference type="SMART" id="SM00852"/>
    </source>
</evidence>
<evidence type="ECO:0000256" key="3">
    <source>
        <dbReference type="ARBA" id="ARBA00010763"/>
    </source>
</evidence>
<dbReference type="SUPFAM" id="SSF63867">
    <property type="entry name" value="MoeA C-terminal domain-like"/>
    <property type="match status" value="1"/>
</dbReference>
<dbReference type="InterPro" id="IPR036135">
    <property type="entry name" value="MoeA_linker/N_sf"/>
</dbReference>
<dbReference type="EMBL" id="BAAAPZ010000004">
    <property type="protein sequence ID" value="GAA2094298.1"/>
    <property type="molecule type" value="Genomic_DNA"/>
</dbReference>
<comment type="similarity">
    <text evidence="3 7">Belongs to the MoeA family.</text>
</comment>
<dbReference type="Gene3D" id="2.40.340.10">
    <property type="entry name" value="MoeA, C-terminal, domain IV"/>
    <property type="match status" value="1"/>
</dbReference>
<dbReference type="Proteomes" id="UP001500984">
    <property type="component" value="Unassembled WGS sequence"/>
</dbReference>
<sequence length="446" mass="45635">MLGTVTGMTTEPAAFADWASARTLSEHIAVLARALSTRSLGCESVPVQAALGRVLASDLRAPLSLPAFDNSQMDGFALASAQTPGRFTVEGMIPAGAGADASRSPSVSSPSSSLPLVVPIMTGAPVPPGADAVVPVEETEGFDAPSITVDAVEAGRFVRPAGSDIEVGETALPADTVLHPAALGLVSALGLTEVRVRRRPRVLLVTGGDEVVAPGGELRAGQIFDANTTLLRAVLAESGAQEAGSLTVDDTVDDFRTALARAVRECAPDLILTSGGISAGRFEVVRQAFAPGAQVGEGVTADEGIDAQVGFGSVAMQPGGPQGVGVVHAADAVIPVVCFPGNPVSTWTSAQLLLRRAFKDAWGVGRPLPQVQAMLTEDIPSLPGKTQVRRVRLSQEGAQLQVRALPGTSSHLLARAVDANAFLLVPAGRGTIPAGEELTAVVLQEE</sequence>
<dbReference type="InterPro" id="IPR036688">
    <property type="entry name" value="MoeA_C_domain_IV_sf"/>
</dbReference>
<dbReference type="SUPFAM" id="SSF53218">
    <property type="entry name" value="Molybdenum cofactor biosynthesis proteins"/>
    <property type="match status" value="1"/>
</dbReference>
<evidence type="ECO:0000313" key="9">
    <source>
        <dbReference type="EMBL" id="GAA2094298.1"/>
    </source>
</evidence>
<reference evidence="9 10" key="1">
    <citation type="journal article" date="2019" name="Int. J. Syst. Evol. Microbiol.">
        <title>The Global Catalogue of Microorganisms (GCM) 10K type strain sequencing project: providing services to taxonomists for standard genome sequencing and annotation.</title>
        <authorList>
            <consortium name="The Broad Institute Genomics Platform"/>
            <consortium name="The Broad Institute Genome Sequencing Center for Infectious Disease"/>
            <person name="Wu L."/>
            <person name="Ma J."/>
        </authorList>
    </citation>
    <scope>NUCLEOTIDE SEQUENCE [LARGE SCALE GENOMIC DNA]</scope>
    <source>
        <strain evidence="9 10">JCM 15900</strain>
    </source>
</reference>
<proteinExistence type="inferred from homology"/>
<dbReference type="InterPro" id="IPR038987">
    <property type="entry name" value="MoeA-like"/>
</dbReference>
<dbReference type="Pfam" id="PF03453">
    <property type="entry name" value="MoeA_N"/>
    <property type="match status" value="1"/>
</dbReference>
<dbReference type="Pfam" id="PF03454">
    <property type="entry name" value="MoeA_C"/>
    <property type="match status" value="1"/>
</dbReference>
<comment type="caution">
    <text evidence="9">The sequence shown here is derived from an EMBL/GenBank/DDBJ whole genome shotgun (WGS) entry which is preliminary data.</text>
</comment>
<evidence type="ECO:0000313" key="10">
    <source>
        <dbReference type="Proteomes" id="UP001500984"/>
    </source>
</evidence>
<protein>
    <recommendedName>
        <fullName evidence="7">Molybdopterin molybdenumtransferase</fullName>
        <ecNumber evidence="7">2.10.1.1</ecNumber>
    </recommendedName>
</protein>
<organism evidence="9 10">
    <name type="scientific">Brevibacterium salitolerans</name>
    <dbReference type="NCBI Taxonomy" id="1403566"/>
    <lineage>
        <taxon>Bacteria</taxon>
        <taxon>Bacillati</taxon>
        <taxon>Actinomycetota</taxon>
        <taxon>Actinomycetes</taxon>
        <taxon>Micrococcales</taxon>
        <taxon>Brevibacteriaceae</taxon>
        <taxon>Brevibacterium</taxon>
    </lineage>
</organism>
<accession>A0ABN2WK91</accession>
<comment type="function">
    <text evidence="1 7">Catalyzes the insertion of molybdate into adenylated molybdopterin with the concomitant release of AMP.</text>
</comment>